<sequence>MKIKLIANPIAGGSAQNQIARAVTCLQQRGAIVDLTLTGARGDAQRAAAAARTVGFDRVCAAGGDGTLNEVINGLAPSDIPLCFIPLGTTNVFALETGIPFEVERACNLVIDGGPRRVCLGQADGQRFLLMAGIGLDAEVVRGVNLRLKRQLGKAAYVLGGLISLFRYRPRPLEVVTESGLRRQAYGVIISNCRLYGGRFVVSAGASLFENTLSVCLLRSGSRLGMLRTIGKIAAARPLCSKEAIQLQAREIVVTGGPAPVQVDGDYLGELPCVFRAVFGELRMVLPVRGGE</sequence>
<dbReference type="RefSeq" id="WP_072286827.1">
    <property type="nucleotide sequence ID" value="NZ_CP015455.1"/>
</dbReference>
<dbReference type="EMBL" id="CP015518">
    <property type="protein sequence ID" value="APG24979.1"/>
    <property type="molecule type" value="Genomic_DNA"/>
</dbReference>
<evidence type="ECO:0000259" key="12">
    <source>
        <dbReference type="PROSITE" id="PS50146"/>
    </source>
</evidence>
<keyword evidence="14" id="KW-1185">Reference proteome</keyword>
<dbReference type="NCBIfam" id="TIGR00147">
    <property type="entry name" value="YegS/Rv2252/BmrU family lipid kinase"/>
    <property type="match status" value="1"/>
</dbReference>
<dbReference type="AlphaFoldDB" id="A0A1L3GGH5"/>
<dbReference type="InterPro" id="IPR045540">
    <property type="entry name" value="YegS/DAGK_C"/>
</dbReference>
<dbReference type="InterPro" id="IPR001206">
    <property type="entry name" value="Diacylglycerol_kinase_cat_dom"/>
</dbReference>
<evidence type="ECO:0000256" key="6">
    <source>
        <dbReference type="ARBA" id="ARBA00022777"/>
    </source>
</evidence>
<keyword evidence="11" id="KW-1208">Phospholipid metabolism</keyword>
<evidence type="ECO:0000313" key="14">
    <source>
        <dbReference type="Proteomes" id="UP000182264"/>
    </source>
</evidence>
<dbReference type="InterPro" id="IPR017438">
    <property type="entry name" value="ATP-NAD_kinase_N"/>
</dbReference>
<evidence type="ECO:0000256" key="3">
    <source>
        <dbReference type="ARBA" id="ARBA00022679"/>
    </source>
</evidence>
<dbReference type="PANTHER" id="PTHR12358:SF106">
    <property type="entry name" value="LIPID KINASE YEGS"/>
    <property type="match status" value="1"/>
</dbReference>
<dbReference type="Gene3D" id="3.40.50.10330">
    <property type="entry name" value="Probable inorganic polyphosphate/atp-NAD kinase, domain 1"/>
    <property type="match status" value="1"/>
</dbReference>
<reference evidence="13 14" key="1">
    <citation type="journal article" date="2017" name="Genome Announc.">
        <title>Complete Genome Sequences of Two Acetylene-Fermenting Pelobacter acetylenicus Strains.</title>
        <authorList>
            <person name="Sutton J.M."/>
            <person name="Baesman S.M."/>
            <person name="Fierst J.L."/>
            <person name="Poret-Peterson A.T."/>
            <person name="Oremland R.S."/>
            <person name="Dunlap D.S."/>
            <person name="Akob D.M."/>
        </authorList>
    </citation>
    <scope>NUCLEOTIDE SEQUENCE [LARGE SCALE GENOMIC DNA]</scope>
    <source>
        <strain evidence="13 14">DSM 3247</strain>
    </source>
</reference>
<evidence type="ECO:0000256" key="4">
    <source>
        <dbReference type="ARBA" id="ARBA00022723"/>
    </source>
</evidence>
<keyword evidence="8" id="KW-0460">Magnesium</keyword>
<keyword evidence="6" id="KW-0418">Kinase</keyword>
<dbReference type="Pfam" id="PF19279">
    <property type="entry name" value="YegS_C"/>
    <property type="match status" value="1"/>
</dbReference>
<evidence type="ECO:0000256" key="9">
    <source>
        <dbReference type="ARBA" id="ARBA00023098"/>
    </source>
</evidence>
<comment type="cofactor">
    <cofactor evidence="1">
        <name>Mg(2+)</name>
        <dbReference type="ChEBI" id="CHEBI:18420"/>
    </cofactor>
</comment>
<dbReference type="GO" id="GO:0008654">
    <property type="term" value="P:phospholipid biosynthetic process"/>
    <property type="evidence" value="ECO:0007669"/>
    <property type="project" value="UniProtKB-KW"/>
</dbReference>
<dbReference type="Proteomes" id="UP000182264">
    <property type="component" value="Chromosome"/>
</dbReference>
<dbReference type="InterPro" id="IPR050187">
    <property type="entry name" value="Lipid_Phosphate_FormReg"/>
</dbReference>
<dbReference type="GO" id="GO:0016301">
    <property type="term" value="F:kinase activity"/>
    <property type="evidence" value="ECO:0007669"/>
    <property type="project" value="UniProtKB-KW"/>
</dbReference>
<proteinExistence type="predicted"/>
<name>A0A1L3GGH5_SYNAC</name>
<evidence type="ECO:0000256" key="10">
    <source>
        <dbReference type="ARBA" id="ARBA00023209"/>
    </source>
</evidence>
<dbReference type="GO" id="GO:0005524">
    <property type="term" value="F:ATP binding"/>
    <property type="evidence" value="ECO:0007669"/>
    <property type="project" value="UniProtKB-KW"/>
</dbReference>
<dbReference type="PROSITE" id="PS50146">
    <property type="entry name" value="DAGK"/>
    <property type="match status" value="1"/>
</dbReference>
<evidence type="ECO:0000256" key="1">
    <source>
        <dbReference type="ARBA" id="ARBA00001946"/>
    </source>
</evidence>
<keyword evidence="4" id="KW-0479">Metal-binding</keyword>
<protein>
    <recommendedName>
        <fullName evidence="12">DAGKc domain-containing protein</fullName>
    </recommendedName>
</protein>
<evidence type="ECO:0000256" key="7">
    <source>
        <dbReference type="ARBA" id="ARBA00022840"/>
    </source>
</evidence>
<keyword evidence="9" id="KW-0443">Lipid metabolism</keyword>
<keyword evidence="5" id="KW-0547">Nucleotide-binding</keyword>
<dbReference type="KEGG" id="pace:A6070_02020"/>
<evidence type="ECO:0000256" key="2">
    <source>
        <dbReference type="ARBA" id="ARBA00022516"/>
    </source>
</evidence>
<dbReference type="STRING" id="29542.A6070_02020"/>
<evidence type="ECO:0000256" key="8">
    <source>
        <dbReference type="ARBA" id="ARBA00022842"/>
    </source>
</evidence>
<keyword evidence="3" id="KW-0808">Transferase</keyword>
<dbReference type="InterPro" id="IPR016064">
    <property type="entry name" value="NAD/diacylglycerol_kinase_sf"/>
</dbReference>
<accession>A0A1L3GGH5</accession>
<dbReference type="InterPro" id="IPR005218">
    <property type="entry name" value="Diacylglycerol/lipid_kinase"/>
</dbReference>
<gene>
    <name evidence="13" type="ORF">A7E75_08060</name>
</gene>
<dbReference type="GO" id="GO:0046872">
    <property type="term" value="F:metal ion binding"/>
    <property type="evidence" value="ECO:0007669"/>
    <property type="project" value="UniProtKB-KW"/>
</dbReference>
<organism evidence="13 14">
    <name type="scientific">Syntrophotalea acetylenica</name>
    <name type="common">Pelobacter acetylenicus</name>
    <dbReference type="NCBI Taxonomy" id="29542"/>
    <lineage>
        <taxon>Bacteria</taxon>
        <taxon>Pseudomonadati</taxon>
        <taxon>Thermodesulfobacteriota</taxon>
        <taxon>Desulfuromonadia</taxon>
        <taxon>Desulfuromonadales</taxon>
        <taxon>Syntrophotaleaceae</taxon>
        <taxon>Syntrophotalea</taxon>
    </lineage>
</organism>
<dbReference type="SUPFAM" id="SSF111331">
    <property type="entry name" value="NAD kinase/diacylglycerol kinase-like"/>
    <property type="match status" value="1"/>
</dbReference>
<dbReference type="GO" id="GO:0005886">
    <property type="term" value="C:plasma membrane"/>
    <property type="evidence" value="ECO:0007669"/>
    <property type="project" value="TreeGrafter"/>
</dbReference>
<evidence type="ECO:0000256" key="11">
    <source>
        <dbReference type="ARBA" id="ARBA00023264"/>
    </source>
</evidence>
<dbReference type="Gene3D" id="2.60.200.40">
    <property type="match status" value="1"/>
</dbReference>
<dbReference type="SMART" id="SM00046">
    <property type="entry name" value="DAGKc"/>
    <property type="match status" value="1"/>
</dbReference>
<dbReference type="PANTHER" id="PTHR12358">
    <property type="entry name" value="SPHINGOSINE KINASE"/>
    <property type="match status" value="1"/>
</dbReference>
<keyword evidence="7" id="KW-0067">ATP-binding</keyword>
<evidence type="ECO:0000256" key="5">
    <source>
        <dbReference type="ARBA" id="ARBA00022741"/>
    </source>
</evidence>
<dbReference type="Pfam" id="PF00781">
    <property type="entry name" value="DAGK_cat"/>
    <property type="match status" value="1"/>
</dbReference>
<dbReference type="OrthoDB" id="142078at2"/>
<feature type="domain" description="DAGKc" evidence="12">
    <location>
        <begin position="1"/>
        <end position="127"/>
    </location>
</feature>
<evidence type="ECO:0000313" key="13">
    <source>
        <dbReference type="EMBL" id="APG24979.1"/>
    </source>
</evidence>
<keyword evidence="10" id="KW-0594">Phospholipid biosynthesis</keyword>
<keyword evidence="2" id="KW-0444">Lipid biosynthesis</keyword>